<proteinExistence type="predicted"/>
<reference evidence="2 3" key="1">
    <citation type="submission" date="2020-08" db="EMBL/GenBank/DDBJ databases">
        <title>Sequencing the genomes of 1000 actinobacteria strains.</title>
        <authorList>
            <person name="Klenk H.-P."/>
        </authorList>
    </citation>
    <scope>NUCLEOTIDE SEQUENCE [LARGE SCALE GENOMIC DNA]</scope>
    <source>
        <strain evidence="2 3">DSM 41827</strain>
    </source>
</reference>
<evidence type="ECO:0000313" key="3">
    <source>
        <dbReference type="Proteomes" id="UP000577386"/>
    </source>
</evidence>
<organism evidence="2 3">
    <name type="scientific">Streptomyces murinus</name>
    <dbReference type="NCBI Taxonomy" id="33900"/>
    <lineage>
        <taxon>Bacteria</taxon>
        <taxon>Bacillati</taxon>
        <taxon>Actinomycetota</taxon>
        <taxon>Actinomycetes</taxon>
        <taxon>Kitasatosporales</taxon>
        <taxon>Streptomycetaceae</taxon>
        <taxon>Streptomyces</taxon>
    </lineage>
</organism>
<dbReference type="Gene3D" id="3.60.40.10">
    <property type="entry name" value="PPM-type phosphatase domain"/>
    <property type="match status" value="1"/>
</dbReference>
<dbReference type="Proteomes" id="UP000577386">
    <property type="component" value="Unassembled WGS sequence"/>
</dbReference>
<dbReference type="AlphaFoldDB" id="A0A7W3NJV0"/>
<accession>A0A7W3NJV0</accession>
<dbReference type="InterPro" id="IPR001932">
    <property type="entry name" value="PPM-type_phosphatase-like_dom"/>
</dbReference>
<evidence type="ECO:0000313" key="2">
    <source>
        <dbReference type="EMBL" id="MBA9051844.1"/>
    </source>
</evidence>
<dbReference type="EMBL" id="JACJIJ010000002">
    <property type="protein sequence ID" value="MBA9051844.1"/>
    <property type="molecule type" value="Genomic_DNA"/>
</dbReference>
<dbReference type="InterPro" id="IPR036457">
    <property type="entry name" value="PPM-type-like_dom_sf"/>
</dbReference>
<feature type="domain" description="PPM-type phosphatase" evidence="1">
    <location>
        <begin position="12"/>
        <end position="64"/>
    </location>
</feature>
<keyword evidence="3" id="KW-1185">Reference proteome</keyword>
<comment type="caution">
    <text evidence="2">The sequence shown here is derived from an EMBL/GenBank/DDBJ whole genome shotgun (WGS) entry which is preliminary data.</text>
</comment>
<evidence type="ECO:0000259" key="1">
    <source>
        <dbReference type="Pfam" id="PF07228"/>
    </source>
</evidence>
<protein>
    <recommendedName>
        <fullName evidence="1">PPM-type phosphatase domain-containing protein</fullName>
    </recommendedName>
</protein>
<dbReference type="Pfam" id="PF07228">
    <property type="entry name" value="SpoIIE"/>
    <property type="match status" value="1"/>
</dbReference>
<name>A0A7W3NJV0_STRMR</name>
<sequence>MLIRRQRLLHDALVRPTEPPLGTPADLADGARAVHQTALEPGHRILLYTDGVVESRDEGGEEFGP</sequence>
<dbReference type="GeneID" id="93979556"/>
<gene>
    <name evidence="2" type="ORF">HDA42_001022</name>
</gene>
<dbReference type="RefSeq" id="WP_310738621.1">
    <property type="nucleotide sequence ID" value="NZ_BAAAHW010000034.1"/>
</dbReference>